<dbReference type="SUPFAM" id="SSF57959">
    <property type="entry name" value="Leucine zipper domain"/>
    <property type="match status" value="1"/>
</dbReference>
<dbReference type="InterPro" id="IPR046347">
    <property type="entry name" value="bZIP_sf"/>
</dbReference>
<feature type="region of interest" description="Disordered" evidence="6">
    <location>
        <begin position="91"/>
        <end position="165"/>
    </location>
</feature>
<dbReference type="PROSITE" id="PS50217">
    <property type="entry name" value="BZIP"/>
    <property type="match status" value="1"/>
</dbReference>
<proteinExistence type="predicted"/>
<evidence type="ECO:0000313" key="8">
    <source>
        <dbReference type="EMBL" id="KAK9061918.1"/>
    </source>
</evidence>
<dbReference type="GO" id="GO:0000976">
    <property type="term" value="F:transcription cis-regulatory region binding"/>
    <property type="evidence" value="ECO:0007669"/>
    <property type="project" value="TreeGrafter"/>
</dbReference>
<dbReference type="Pfam" id="PF00170">
    <property type="entry name" value="bZIP_1"/>
    <property type="match status" value="1"/>
</dbReference>
<dbReference type="GO" id="GO:0045893">
    <property type="term" value="P:positive regulation of DNA-templated transcription"/>
    <property type="evidence" value="ECO:0007669"/>
    <property type="project" value="TreeGrafter"/>
</dbReference>
<dbReference type="GO" id="GO:0003700">
    <property type="term" value="F:DNA-binding transcription factor activity"/>
    <property type="evidence" value="ECO:0007669"/>
    <property type="project" value="InterPro"/>
</dbReference>
<feature type="region of interest" description="Disordered" evidence="6">
    <location>
        <begin position="1"/>
        <end position="23"/>
    </location>
</feature>
<accession>A0AAP0GSQ3</accession>
<dbReference type="PROSITE" id="PS00036">
    <property type="entry name" value="BZIP_BASIC"/>
    <property type="match status" value="1"/>
</dbReference>
<dbReference type="FunFam" id="1.20.5.170:FF:000020">
    <property type="entry name" value="BZIP transcription factor"/>
    <property type="match status" value="1"/>
</dbReference>
<sequence length="233" mass="26956">MYENHGFQSWKPRKPRLQKSNNAIGWTPPTLDVLRLNTELHPIVSSLSPSDLPLPPFPTMLSSIFPTAVDHISPHGLFGTTWDTRTHENNQLPIYPTQQPPALSSFSGSDNSTLKTNSSGSGSDDESRRTPFVFSPTDDRPIINDRKRRRMISNRESARRSRMRKQHHLESLRNLVNRHESGNRELLNRLRFALHRVQVMGQENERLQSESVMLRQRLWDLDQEILLQLPKEL</sequence>
<gene>
    <name evidence="8" type="ORF">SSX86_019102</name>
</gene>
<evidence type="ECO:0000256" key="5">
    <source>
        <dbReference type="ARBA" id="ARBA00023242"/>
    </source>
</evidence>
<keyword evidence="2" id="KW-0805">Transcription regulation</keyword>
<evidence type="ECO:0000256" key="3">
    <source>
        <dbReference type="ARBA" id="ARBA00023125"/>
    </source>
</evidence>
<name>A0AAP0GSQ3_9ASTR</name>
<evidence type="ECO:0000259" key="7">
    <source>
        <dbReference type="PROSITE" id="PS50217"/>
    </source>
</evidence>
<organism evidence="8 9">
    <name type="scientific">Deinandra increscens subsp. villosa</name>
    <dbReference type="NCBI Taxonomy" id="3103831"/>
    <lineage>
        <taxon>Eukaryota</taxon>
        <taxon>Viridiplantae</taxon>
        <taxon>Streptophyta</taxon>
        <taxon>Embryophyta</taxon>
        <taxon>Tracheophyta</taxon>
        <taxon>Spermatophyta</taxon>
        <taxon>Magnoliopsida</taxon>
        <taxon>eudicotyledons</taxon>
        <taxon>Gunneridae</taxon>
        <taxon>Pentapetalae</taxon>
        <taxon>asterids</taxon>
        <taxon>campanulids</taxon>
        <taxon>Asterales</taxon>
        <taxon>Asteraceae</taxon>
        <taxon>Asteroideae</taxon>
        <taxon>Heliantheae alliance</taxon>
        <taxon>Madieae</taxon>
        <taxon>Madiinae</taxon>
        <taxon>Deinandra</taxon>
    </lineage>
</organism>
<dbReference type="GO" id="GO:0005634">
    <property type="term" value="C:nucleus"/>
    <property type="evidence" value="ECO:0007669"/>
    <property type="project" value="UniProtKB-SubCell"/>
</dbReference>
<evidence type="ECO:0000256" key="1">
    <source>
        <dbReference type="ARBA" id="ARBA00004123"/>
    </source>
</evidence>
<keyword evidence="5" id="KW-0539">Nucleus</keyword>
<keyword evidence="4" id="KW-0804">Transcription</keyword>
<keyword evidence="3" id="KW-0238">DNA-binding</keyword>
<evidence type="ECO:0000256" key="4">
    <source>
        <dbReference type="ARBA" id="ARBA00023163"/>
    </source>
</evidence>
<dbReference type="CDD" id="cd14702">
    <property type="entry name" value="bZIP_plant_GBF1"/>
    <property type="match status" value="1"/>
</dbReference>
<protein>
    <recommendedName>
        <fullName evidence="7">BZIP domain-containing protein</fullName>
    </recommendedName>
</protein>
<dbReference type="Gene3D" id="1.20.5.170">
    <property type="match status" value="1"/>
</dbReference>
<dbReference type="GO" id="GO:0046982">
    <property type="term" value="F:protein heterodimerization activity"/>
    <property type="evidence" value="ECO:0007669"/>
    <property type="project" value="UniProtKB-ARBA"/>
</dbReference>
<evidence type="ECO:0000256" key="6">
    <source>
        <dbReference type="SAM" id="MobiDB-lite"/>
    </source>
</evidence>
<evidence type="ECO:0000256" key="2">
    <source>
        <dbReference type="ARBA" id="ARBA00023015"/>
    </source>
</evidence>
<dbReference type="AlphaFoldDB" id="A0AAP0GSQ3"/>
<reference evidence="8 9" key="1">
    <citation type="submission" date="2024-04" db="EMBL/GenBank/DDBJ databases">
        <title>The reference genome of an endangered Asteraceae, Deinandra increscens subsp. villosa, native to the Central Coast of California.</title>
        <authorList>
            <person name="Guilliams M."/>
            <person name="Hasenstab-Lehman K."/>
            <person name="Meyer R."/>
            <person name="Mcevoy S."/>
        </authorList>
    </citation>
    <scope>NUCLEOTIDE SEQUENCE [LARGE SCALE GENOMIC DNA]</scope>
    <source>
        <tissue evidence="8">Leaf</tissue>
    </source>
</reference>
<evidence type="ECO:0000313" key="9">
    <source>
        <dbReference type="Proteomes" id="UP001408789"/>
    </source>
</evidence>
<keyword evidence="9" id="KW-1185">Reference proteome</keyword>
<feature type="compositionally biased region" description="Polar residues" evidence="6">
    <location>
        <begin position="91"/>
        <end position="117"/>
    </location>
</feature>
<dbReference type="PANTHER" id="PTHR45764">
    <property type="entry name" value="BZIP TRANSCRIPTION FACTOR 44"/>
    <property type="match status" value="1"/>
</dbReference>
<comment type="subcellular location">
    <subcellularLocation>
        <location evidence="1">Nucleus</location>
    </subcellularLocation>
</comment>
<dbReference type="SMART" id="SM00338">
    <property type="entry name" value="BRLZ"/>
    <property type="match status" value="1"/>
</dbReference>
<comment type="caution">
    <text evidence="8">The sequence shown here is derived from an EMBL/GenBank/DDBJ whole genome shotgun (WGS) entry which is preliminary data.</text>
</comment>
<dbReference type="PANTHER" id="PTHR45764:SF21">
    <property type="entry name" value="OS03G0770000 PROTEIN"/>
    <property type="match status" value="1"/>
</dbReference>
<feature type="domain" description="BZIP" evidence="7">
    <location>
        <begin position="144"/>
        <end position="190"/>
    </location>
</feature>
<dbReference type="EMBL" id="JBCNJP010000019">
    <property type="protein sequence ID" value="KAK9061918.1"/>
    <property type="molecule type" value="Genomic_DNA"/>
</dbReference>
<dbReference type="Proteomes" id="UP001408789">
    <property type="component" value="Unassembled WGS sequence"/>
</dbReference>
<dbReference type="InterPro" id="IPR004827">
    <property type="entry name" value="bZIP"/>
</dbReference>
<dbReference type="InterPro" id="IPR045314">
    <property type="entry name" value="bZIP_plant_GBF1"/>
</dbReference>